<sequence>TKRRGYLLNVLLSDGTDTITLKWFNRPDLNKKFHTDDWLIVSGKVGFFYGRQFVNPLYEIIEEEEIQHKMHGSIIAIYPLTEGLRLWDIKRAVHNALQSCLDEITETLPLPLLNKNNLVPLADALRYIHIPSRLEDTIAGRRRLVYDEFFFFELTLAKRKAKRVNEDGIPLKEKGILTKKFVELLPFTLTHGQSTVIDMIICDMGKPQPMNRLLQGDVGSGKTVIALYAMLVAIENGYQSVLMAPTEILAEQHYINLSDLFAKIGINVTLLTSSIKTKEKKEIIQKIASGEAKLIFGTHALIEENIVFKNLGLAVVDEQHRFGVMQRAALVNKGVNPDFLVLSATPIPRTLALTLYGDLDISTLKEKPPRRGDVVTKIINEKQREKIYHSVSAELNKGRQAFVICPIIEKSEKLELTSVNESYRKISSFFTDYSVSVIHGRLATDERLKIMEDFRRGHLDILVATTVVEVGVDIPNATVMLIEHPERFGLAQLHQLRGRIGRGAQKSYCYLFLDRFVAPETYERLCFFANNNDGFALAQKDIALRGPGEILGQRQHGLPDIKIGNFEHDQDLLFLARNDAFELVKKDPDISFNENRSIRRQLNKLLEKENLLRIG</sequence>
<keyword evidence="3 15" id="KW-0547">Nucleotide-binding</keyword>
<dbReference type="GO" id="GO:0003677">
    <property type="term" value="F:DNA binding"/>
    <property type="evidence" value="ECO:0007669"/>
    <property type="project" value="UniProtKB-KW"/>
</dbReference>
<keyword evidence="4 15" id="KW-0227">DNA damage</keyword>
<dbReference type="PANTHER" id="PTHR47964">
    <property type="entry name" value="ATP-DEPENDENT DNA HELICASE HOMOLOG RECG, CHLOROPLASTIC"/>
    <property type="match status" value="1"/>
</dbReference>
<organism evidence="18 19">
    <name type="scientific">candidate division TA06 bacterium DG_78</name>
    <dbReference type="NCBI Taxonomy" id="1703772"/>
    <lineage>
        <taxon>Bacteria</taxon>
        <taxon>Bacteria division TA06</taxon>
    </lineage>
</organism>
<keyword evidence="10 15" id="KW-0234">DNA repair</keyword>
<dbReference type="SMART" id="SM00487">
    <property type="entry name" value="DEXDc"/>
    <property type="match status" value="1"/>
</dbReference>
<comment type="catalytic activity">
    <reaction evidence="12 15">
        <text>Couples ATP hydrolysis with the unwinding of duplex DNA by translocating in the 3'-5' direction.</text>
        <dbReference type="EC" id="5.6.2.4"/>
    </reaction>
</comment>
<feature type="domain" description="Helicase ATP-binding" evidence="16">
    <location>
        <begin position="203"/>
        <end position="364"/>
    </location>
</feature>
<dbReference type="EMBL" id="LJNI01000051">
    <property type="protein sequence ID" value="KPJ72863.1"/>
    <property type="molecule type" value="Genomic_DNA"/>
</dbReference>
<evidence type="ECO:0000256" key="12">
    <source>
        <dbReference type="ARBA" id="ARBA00034617"/>
    </source>
</evidence>
<dbReference type="NCBIfam" id="NF008165">
    <property type="entry name" value="PRK10917.1-3"/>
    <property type="match status" value="1"/>
</dbReference>
<dbReference type="InterPro" id="IPR012340">
    <property type="entry name" value="NA-bd_OB-fold"/>
</dbReference>
<dbReference type="InterPro" id="IPR045562">
    <property type="entry name" value="RecG_dom3_C"/>
</dbReference>
<dbReference type="InterPro" id="IPR004609">
    <property type="entry name" value="ATP-dep_DNA_helicase_RecG"/>
</dbReference>
<name>A0A0S7YEG9_UNCT6</name>
<dbReference type="EC" id="5.6.2.4" evidence="13 15"/>
<dbReference type="Gene3D" id="3.40.50.300">
    <property type="entry name" value="P-loop containing nucleotide triphosphate hydrolases"/>
    <property type="match status" value="2"/>
</dbReference>
<evidence type="ECO:0000256" key="6">
    <source>
        <dbReference type="ARBA" id="ARBA00022806"/>
    </source>
</evidence>
<proteinExistence type="inferred from homology"/>
<dbReference type="Pfam" id="PF17191">
    <property type="entry name" value="RecG_wedge"/>
    <property type="match status" value="1"/>
</dbReference>
<dbReference type="SUPFAM" id="SSF50249">
    <property type="entry name" value="Nucleic acid-binding proteins"/>
    <property type="match status" value="1"/>
</dbReference>
<evidence type="ECO:0000256" key="9">
    <source>
        <dbReference type="ARBA" id="ARBA00023172"/>
    </source>
</evidence>
<feature type="non-terminal residue" evidence="18">
    <location>
        <position position="1"/>
    </location>
</feature>
<reference evidence="18 19" key="1">
    <citation type="journal article" date="2015" name="Microbiome">
        <title>Genomic resolution of linkages in carbon, nitrogen, and sulfur cycling among widespread estuary sediment bacteria.</title>
        <authorList>
            <person name="Baker B.J."/>
            <person name="Lazar C.S."/>
            <person name="Teske A.P."/>
            <person name="Dick G.J."/>
        </authorList>
    </citation>
    <scope>NUCLEOTIDE SEQUENCE [LARGE SCALE GENOMIC DNA]</scope>
    <source>
        <strain evidence="18">DG_78</strain>
    </source>
</reference>
<dbReference type="NCBIfam" id="NF008168">
    <property type="entry name" value="PRK10917.2-2"/>
    <property type="match status" value="1"/>
</dbReference>
<dbReference type="Pfam" id="PF00271">
    <property type="entry name" value="Helicase_C"/>
    <property type="match status" value="1"/>
</dbReference>
<evidence type="ECO:0000256" key="5">
    <source>
        <dbReference type="ARBA" id="ARBA00022801"/>
    </source>
</evidence>
<dbReference type="PROSITE" id="PS51192">
    <property type="entry name" value="HELICASE_ATP_BIND_1"/>
    <property type="match status" value="1"/>
</dbReference>
<evidence type="ECO:0000256" key="7">
    <source>
        <dbReference type="ARBA" id="ARBA00022840"/>
    </source>
</evidence>
<comment type="caution">
    <text evidence="18">The sequence shown here is derived from an EMBL/GenBank/DDBJ whole genome shotgun (WGS) entry which is preliminary data.</text>
</comment>
<keyword evidence="5 15" id="KW-0378">Hydrolase</keyword>
<dbReference type="Gene3D" id="2.40.50.140">
    <property type="entry name" value="Nucleic acid-binding proteins"/>
    <property type="match status" value="1"/>
</dbReference>
<dbReference type="Proteomes" id="UP000051012">
    <property type="component" value="Unassembled WGS sequence"/>
</dbReference>
<dbReference type="InterPro" id="IPR011545">
    <property type="entry name" value="DEAD/DEAH_box_helicase_dom"/>
</dbReference>
<dbReference type="PANTHER" id="PTHR47964:SF1">
    <property type="entry name" value="ATP-DEPENDENT DNA HELICASE HOMOLOG RECG, CHLOROPLASTIC"/>
    <property type="match status" value="1"/>
</dbReference>
<evidence type="ECO:0000256" key="14">
    <source>
        <dbReference type="ARBA" id="ARBA00048988"/>
    </source>
</evidence>
<dbReference type="GO" id="GO:0005524">
    <property type="term" value="F:ATP binding"/>
    <property type="evidence" value="ECO:0007669"/>
    <property type="project" value="UniProtKB-KW"/>
</dbReference>
<keyword evidence="7 15" id="KW-0067">ATP-binding</keyword>
<dbReference type="GO" id="GO:0006281">
    <property type="term" value="P:DNA repair"/>
    <property type="evidence" value="ECO:0007669"/>
    <property type="project" value="UniProtKB-UniRule"/>
</dbReference>
<comment type="similarity">
    <text evidence="1 15">Belongs to the helicase family. RecG subfamily.</text>
</comment>
<evidence type="ECO:0000259" key="17">
    <source>
        <dbReference type="PROSITE" id="PS51194"/>
    </source>
</evidence>
<dbReference type="CDD" id="cd04488">
    <property type="entry name" value="RecG_wedge_OBF"/>
    <property type="match status" value="1"/>
</dbReference>
<dbReference type="Pfam" id="PF19833">
    <property type="entry name" value="RecG_dom3_C"/>
    <property type="match status" value="1"/>
</dbReference>
<keyword evidence="11" id="KW-0413">Isomerase</keyword>
<evidence type="ECO:0000256" key="15">
    <source>
        <dbReference type="RuleBase" id="RU363016"/>
    </source>
</evidence>
<evidence type="ECO:0000256" key="2">
    <source>
        <dbReference type="ARBA" id="ARBA00017846"/>
    </source>
</evidence>
<comment type="function">
    <text evidence="15">Plays a critical role in recombination and DNA repair. Helps process Holliday junction intermediates to mature products by catalyzing branch migration. Has replication fork regression activity, unwinds stalled or blocked replication forks to make a HJ that can be resolved. Has a DNA unwinding activity characteristic of a DNA helicase with 3'-5' polarity.</text>
</comment>
<evidence type="ECO:0000256" key="8">
    <source>
        <dbReference type="ARBA" id="ARBA00023125"/>
    </source>
</evidence>
<dbReference type="GO" id="GO:0043138">
    <property type="term" value="F:3'-5' DNA helicase activity"/>
    <property type="evidence" value="ECO:0007669"/>
    <property type="project" value="UniProtKB-EC"/>
</dbReference>
<evidence type="ECO:0000256" key="11">
    <source>
        <dbReference type="ARBA" id="ARBA00023235"/>
    </source>
</evidence>
<dbReference type="Pfam" id="PF00270">
    <property type="entry name" value="DEAD"/>
    <property type="match status" value="1"/>
</dbReference>
<dbReference type="CDD" id="cd17992">
    <property type="entry name" value="DEXHc_RecG"/>
    <property type="match status" value="1"/>
</dbReference>
<dbReference type="GO" id="GO:0006310">
    <property type="term" value="P:DNA recombination"/>
    <property type="evidence" value="ECO:0007669"/>
    <property type="project" value="UniProtKB-UniRule"/>
</dbReference>
<evidence type="ECO:0000256" key="13">
    <source>
        <dbReference type="ARBA" id="ARBA00034808"/>
    </source>
</evidence>
<dbReference type="PATRIC" id="fig|1703772.3.peg.1561"/>
<keyword evidence="9 15" id="KW-0233">DNA recombination</keyword>
<dbReference type="InterPro" id="IPR047112">
    <property type="entry name" value="RecG/Mfd"/>
</dbReference>
<evidence type="ECO:0000256" key="4">
    <source>
        <dbReference type="ARBA" id="ARBA00022763"/>
    </source>
</evidence>
<evidence type="ECO:0000313" key="18">
    <source>
        <dbReference type="EMBL" id="KPJ72863.1"/>
    </source>
</evidence>
<feature type="domain" description="Helicase C-terminal" evidence="17">
    <location>
        <begin position="383"/>
        <end position="543"/>
    </location>
</feature>
<gene>
    <name evidence="18" type="ORF">AMJ52_04840</name>
</gene>
<keyword evidence="6 15" id="KW-0347">Helicase</keyword>
<dbReference type="InterPro" id="IPR014001">
    <property type="entry name" value="Helicase_ATP-bd"/>
</dbReference>
<dbReference type="InterPro" id="IPR001650">
    <property type="entry name" value="Helicase_C-like"/>
</dbReference>
<evidence type="ECO:0000256" key="3">
    <source>
        <dbReference type="ARBA" id="ARBA00022741"/>
    </source>
</evidence>
<dbReference type="SUPFAM" id="SSF52540">
    <property type="entry name" value="P-loop containing nucleoside triphosphate hydrolases"/>
    <property type="match status" value="2"/>
</dbReference>
<evidence type="ECO:0000259" key="16">
    <source>
        <dbReference type="PROSITE" id="PS51192"/>
    </source>
</evidence>
<keyword evidence="8" id="KW-0238">DNA-binding</keyword>
<dbReference type="InterPro" id="IPR027417">
    <property type="entry name" value="P-loop_NTPase"/>
</dbReference>
<dbReference type="SMART" id="SM00490">
    <property type="entry name" value="HELICc"/>
    <property type="match status" value="1"/>
</dbReference>
<evidence type="ECO:0000256" key="1">
    <source>
        <dbReference type="ARBA" id="ARBA00007504"/>
    </source>
</evidence>
<dbReference type="NCBIfam" id="TIGR00643">
    <property type="entry name" value="recG"/>
    <property type="match status" value="1"/>
</dbReference>
<protein>
    <recommendedName>
        <fullName evidence="2 15">ATP-dependent DNA helicase RecG</fullName>
        <ecNumber evidence="13 15">5.6.2.4</ecNumber>
    </recommendedName>
</protein>
<accession>A0A0S7YEG9</accession>
<dbReference type="GO" id="GO:0016887">
    <property type="term" value="F:ATP hydrolysis activity"/>
    <property type="evidence" value="ECO:0007669"/>
    <property type="project" value="RHEA"/>
</dbReference>
<comment type="catalytic activity">
    <reaction evidence="14 15">
        <text>ATP + H2O = ADP + phosphate + H(+)</text>
        <dbReference type="Rhea" id="RHEA:13065"/>
        <dbReference type="ChEBI" id="CHEBI:15377"/>
        <dbReference type="ChEBI" id="CHEBI:15378"/>
        <dbReference type="ChEBI" id="CHEBI:30616"/>
        <dbReference type="ChEBI" id="CHEBI:43474"/>
        <dbReference type="ChEBI" id="CHEBI:456216"/>
        <dbReference type="EC" id="5.6.2.4"/>
    </reaction>
</comment>
<evidence type="ECO:0000256" key="10">
    <source>
        <dbReference type="ARBA" id="ARBA00023204"/>
    </source>
</evidence>
<evidence type="ECO:0000313" key="19">
    <source>
        <dbReference type="Proteomes" id="UP000051012"/>
    </source>
</evidence>
<dbReference type="InterPro" id="IPR033454">
    <property type="entry name" value="RecG_wedge"/>
</dbReference>
<dbReference type="AlphaFoldDB" id="A0A0S7YEG9"/>
<dbReference type="PROSITE" id="PS51194">
    <property type="entry name" value="HELICASE_CTER"/>
    <property type="match status" value="1"/>
</dbReference>